<evidence type="ECO:0000313" key="1">
    <source>
        <dbReference type="EMBL" id="KAL3955269.1"/>
    </source>
</evidence>
<reference evidence="1" key="1">
    <citation type="submission" date="2024-12" db="EMBL/GenBank/DDBJ databases">
        <title>Comparative genomics and development of molecular markers within Purpureocillium lilacinum and among Purpureocillium species.</title>
        <authorList>
            <person name="Yeh Z.-Y."/>
            <person name="Ni N.-T."/>
            <person name="Lo P.-H."/>
            <person name="Mushyakhwo K."/>
            <person name="Lin C.-F."/>
            <person name="Nai Y.-S."/>
        </authorList>
    </citation>
    <scope>NUCLEOTIDE SEQUENCE</scope>
    <source>
        <strain evidence="1">NCHU-NPUST-175</strain>
    </source>
</reference>
<comment type="caution">
    <text evidence="1">The sequence shown here is derived from an EMBL/GenBank/DDBJ whole genome shotgun (WGS) entry which is preliminary data.</text>
</comment>
<organism evidence="1 2">
    <name type="scientific">Purpureocillium lilacinum</name>
    <name type="common">Paecilomyces lilacinus</name>
    <dbReference type="NCBI Taxonomy" id="33203"/>
    <lineage>
        <taxon>Eukaryota</taxon>
        <taxon>Fungi</taxon>
        <taxon>Dikarya</taxon>
        <taxon>Ascomycota</taxon>
        <taxon>Pezizomycotina</taxon>
        <taxon>Sordariomycetes</taxon>
        <taxon>Hypocreomycetidae</taxon>
        <taxon>Hypocreales</taxon>
        <taxon>Ophiocordycipitaceae</taxon>
        <taxon>Purpureocillium</taxon>
    </lineage>
</organism>
<sequence>MLPSQPGNGLVPRPAHLPALVLGGAKVAMQQSRALPRTWTGTPTMQPTAQPRRSSMGSTATRAGEYFVHIYSPGAPSTTAVSAIVALRRLARAVRWSASDSSPRLVCRRRLRRRHRCPFLARSTSSRPDTRLALAVASRAACFLTRPSTWAVGLRRRQAFTQASTVIVDRNTAAVEPNSFPASRDTAEERHGTTLSSTPRPPAIMAAGLPPPSPSRSRSRRSRGHRDDDIRTARRAATLPAPTTYNEYKVNRPRDGGERKSKSRFLSVKPAGEWPSRLSSLALYPHRLPVGQQGQCRLQCPLARRPGRSGREM</sequence>
<keyword evidence="2" id="KW-1185">Reference proteome</keyword>
<proteinExistence type="predicted"/>
<dbReference type="EMBL" id="JBGNUJ010000010">
    <property type="protein sequence ID" value="KAL3955269.1"/>
    <property type="molecule type" value="Genomic_DNA"/>
</dbReference>
<evidence type="ECO:0000313" key="2">
    <source>
        <dbReference type="Proteomes" id="UP001638806"/>
    </source>
</evidence>
<name>A0ACC4DHB9_PURLI</name>
<gene>
    <name evidence="1" type="ORF">ACCO45_010832</name>
</gene>
<accession>A0ACC4DHB9</accession>
<dbReference type="Proteomes" id="UP001638806">
    <property type="component" value="Unassembled WGS sequence"/>
</dbReference>
<protein>
    <submittedName>
        <fullName evidence="1">Uncharacterized protein</fullName>
    </submittedName>
</protein>